<reference evidence="2" key="1">
    <citation type="submission" date="2024-05" db="EMBL/GenBank/DDBJ databases">
        <title>Campylobacter coli isolated from environmental waters in Slovenia.</title>
        <authorList>
            <person name="Zautner A.E."/>
            <person name="Bunk B."/>
            <person name="Riedel T."/>
            <person name="Sproeer C."/>
        </authorList>
    </citation>
    <scope>NUCLEOTIDE SEQUENCE</scope>
    <source>
        <strain evidence="2">CCS1377</strain>
    </source>
</reference>
<keyword evidence="1" id="KW-0732">Signal</keyword>
<gene>
    <name evidence="2" type="ORF">AAH949_00510</name>
</gene>
<dbReference type="AlphaFoldDB" id="A0AAU7E7A1"/>
<protein>
    <recommendedName>
        <fullName evidence="3">Periplasmic protein</fullName>
    </recommendedName>
</protein>
<sequence>MKKIAVFAIGAILAGSTLLADSVKLQGTIAEIYDNNKTLLIDSIYGGQMAVKVLPNTEIDMDDCGIFGMDKRGMFKDLNVGDFLEVKLYYPSTMNTPTNSQVVPVAREIEIQCYKKAY</sequence>
<dbReference type="RefSeq" id="WP_134238268.1">
    <property type="nucleotide sequence ID" value="NZ_CP155620.1"/>
</dbReference>
<feature type="signal peptide" evidence="1">
    <location>
        <begin position="1"/>
        <end position="20"/>
    </location>
</feature>
<dbReference type="EMBL" id="CP155620">
    <property type="protein sequence ID" value="XBJ29355.1"/>
    <property type="molecule type" value="Genomic_DNA"/>
</dbReference>
<evidence type="ECO:0008006" key="3">
    <source>
        <dbReference type="Google" id="ProtNLM"/>
    </source>
</evidence>
<feature type="chain" id="PRO_5043335828" description="Periplasmic protein" evidence="1">
    <location>
        <begin position="21"/>
        <end position="118"/>
    </location>
</feature>
<organism evidence="2">
    <name type="scientific">Campylobacter sp. CCS1377</name>
    <dbReference type="NCBI Taxonomy" id="3158229"/>
    <lineage>
        <taxon>Bacteria</taxon>
        <taxon>Pseudomonadati</taxon>
        <taxon>Campylobacterota</taxon>
        <taxon>Epsilonproteobacteria</taxon>
        <taxon>Campylobacterales</taxon>
        <taxon>Campylobacteraceae</taxon>
        <taxon>Campylobacter</taxon>
    </lineage>
</organism>
<accession>A0AAU7E7A1</accession>
<evidence type="ECO:0000256" key="1">
    <source>
        <dbReference type="SAM" id="SignalP"/>
    </source>
</evidence>
<name>A0AAU7E7A1_9BACT</name>
<evidence type="ECO:0000313" key="2">
    <source>
        <dbReference type="EMBL" id="XBJ29355.1"/>
    </source>
</evidence>
<proteinExistence type="predicted"/>